<protein>
    <submittedName>
        <fullName evidence="7">Endoglucanase</fullName>
    </submittedName>
</protein>
<keyword evidence="4" id="KW-0624">Polysaccharide degradation</keyword>
<comment type="similarity">
    <text evidence="1">Belongs to the glycosyl hydrolase 9 (cellulase E) family.</text>
</comment>
<evidence type="ECO:0000256" key="3">
    <source>
        <dbReference type="ARBA" id="ARBA00023277"/>
    </source>
</evidence>
<dbReference type="EMBL" id="FQXK01000029">
    <property type="protein sequence ID" value="SHI43631.1"/>
    <property type="molecule type" value="Genomic_DNA"/>
</dbReference>
<dbReference type="Proteomes" id="UP000184278">
    <property type="component" value="Unassembled WGS sequence"/>
</dbReference>
<reference evidence="8" key="1">
    <citation type="submission" date="2016-11" db="EMBL/GenBank/DDBJ databases">
        <authorList>
            <person name="Varghese N."/>
            <person name="Submissions S."/>
        </authorList>
    </citation>
    <scope>NUCLEOTIDE SEQUENCE [LARGE SCALE GENOMIC DNA]</scope>
    <source>
        <strain evidence="8">DSM 3071</strain>
    </source>
</reference>
<feature type="signal peptide" evidence="5">
    <location>
        <begin position="1"/>
        <end position="27"/>
    </location>
</feature>
<name>A0A1M6B4H7_BUTFI</name>
<evidence type="ECO:0000256" key="4">
    <source>
        <dbReference type="ARBA" id="ARBA00023326"/>
    </source>
</evidence>
<evidence type="ECO:0000313" key="7">
    <source>
        <dbReference type="EMBL" id="SHI43631.1"/>
    </source>
</evidence>
<evidence type="ECO:0000256" key="2">
    <source>
        <dbReference type="ARBA" id="ARBA00023001"/>
    </source>
</evidence>
<keyword evidence="3" id="KW-0119">Carbohydrate metabolism</keyword>
<keyword evidence="5" id="KW-0732">Signal</keyword>
<dbReference type="Gene3D" id="2.60.40.10">
    <property type="entry name" value="Immunoglobulins"/>
    <property type="match status" value="1"/>
</dbReference>
<evidence type="ECO:0000256" key="1">
    <source>
        <dbReference type="ARBA" id="ARBA00007072"/>
    </source>
</evidence>
<dbReference type="Pfam" id="PF00759">
    <property type="entry name" value="Glyco_hydro_9"/>
    <property type="match status" value="1"/>
</dbReference>
<dbReference type="PROSITE" id="PS51257">
    <property type="entry name" value="PROKAR_LIPOPROTEIN"/>
    <property type="match status" value="1"/>
</dbReference>
<dbReference type="GO" id="GO:0008810">
    <property type="term" value="F:cellulase activity"/>
    <property type="evidence" value="ECO:0007669"/>
    <property type="project" value="InterPro"/>
</dbReference>
<organism evidence="7 8">
    <name type="scientific">Butyrivibrio fibrisolvens DSM 3071</name>
    <dbReference type="NCBI Taxonomy" id="1121131"/>
    <lineage>
        <taxon>Bacteria</taxon>
        <taxon>Bacillati</taxon>
        <taxon>Bacillota</taxon>
        <taxon>Clostridia</taxon>
        <taxon>Lachnospirales</taxon>
        <taxon>Lachnospiraceae</taxon>
        <taxon>Butyrivibrio</taxon>
    </lineage>
</organism>
<dbReference type="CDD" id="cd02850">
    <property type="entry name" value="E_set_Cellulase_N"/>
    <property type="match status" value="1"/>
</dbReference>
<dbReference type="InterPro" id="IPR012341">
    <property type="entry name" value="6hp_glycosidase-like_sf"/>
</dbReference>
<feature type="domain" description="Glycoside hydrolase family 9" evidence="6">
    <location>
        <begin position="152"/>
        <end position="483"/>
    </location>
</feature>
<keyword evidence="2" id="KW-0136">Cellulose degradation</keyword>
<dbReference type="InterPro" id="IPR004197">
    <property type="entry name" value="Cellulase_Ig-like"/>
</dbReference>
<dbReference type="Gene3D" id="1.50.10.10">
    <property type="match status" value="1"/>
</dbReference>
<dbReference type="GO" id="GO:0030245">
    <property type="term" value="P:cellulose catabolic process"/>
    <property type="evidence" value="ECO:0007669"/>
    <property type="project" value="UniProtKB-KW"/>
</dbReference>
<evidence type="ECO:0000259" key="6">
    <source>
        <dbReference type="Pfam" id="PF00759"/>
    </source>
</evidence>
<dbReference type="AlphaFoldDB" id="A0A1M6B4H7"/>
<accession>A0A1M6B4H7</accession>
<evidence type="ECO:0000313" key="8">
    <source>
        <dbReference type="Proteomes" id="UP000184278"/>
    </source>
</evidence>
<evidence type="ECO:0000256" key="5">
    <source>
        <dbReference type="SAM" id="SignalP"/>
    </source>
</evidence>
<dbReference type="InterPro" id="IPR008928">
    <property type="entry name" value="6-hairpin_glycosidase_sf"/>
</dbReference>
<feature type="chain" id="PRO_5012793620" evidence="5">
    <location>
        <begin position="28"/>
        <end position="522"/>
    </location>
</feature>
<dbReference type="SUPFAM" id="SSF81296">
    <property type="entry name" value="E set domains"/>
    <property type="match status" value="1"/>
</dbReference>
<keyword evidence="8" id="KW-1185">Reference proteome</keyword>
<sequence length="522" mass="56985">MWTHMKRGSAGVALISCIALVSGCAESAPSINPITETIQEDALVTPDPALSTAVSVQSISPCILVDQNGYRTGASKLVLFNWKEQDRELLPSIFEIKRVSDDVTVFTASITWPDDGNVGNGYFTDFQTDGEYYIYADGMGDSCSFAIGDNVYDTIYESSLRQYYLNRCGVALTQEYAGDDARGICHSDLATLESNSSVTLDITGGWHLDSNADRDVETGCLIIDNLLLAYEMNPDVFKTDSGIPESGDDVPDMLDEVRYEAEWLLKMQDSKTGGVYASALTNAKPGQNLSMAEVLVTDITPEATVSFAATLAWCSYVYADIDSAFSEKCLKASKKAYEAASSMGALGAYDASFLAAAQLYRLTGEKTYENGLTTYFKTSSFESDFIMKDCIFMGGICYLKTTQPVNRDVCSKIMGALISEAETISVASKKSDYMVSTGNYDDVVTILRNMRCLTVTNHILYSQEYVEIIENHAHFLLGRGPEGANLATDTTEYTYKDSGSGKGILYDPILDAEFLILMSAIM</sequence>
<dbReference type="InterPro" id="IPR001701">
    <property type="entry name" value="Glyco_hydro_9"/>
</dbReference>
<dbReference type="InterPro" id="IPR013783">
    <property type="entry name" value="Ig-like_fold"/>
</dbReference>
<dbReference type="InterPro" id="IPR014756">
    <property type="entry name" value="Ig_E-set"/>
</dbReference>
<proteinExistence type="inferred from homology"/>
<dbReference type="SUPFAM" id="SSF48208">
    <property type="entry name" value="Six-hairpin glycosidases"/>
    <property type="match status" value="1"/>
</dbReference>
<dbReference type="STRING" id="1121131.SAMN02745229_03089"/>
<gene>
    <name evidence="7" type="ORF">SAMN02745229_03089</name>
</gene>